<organism evidence="10 11">
    <name type="scientific">Verruconis gallopava</name>
    <dbReference type="NCBI Taxonomy" id="253628"/>
    <lineage>
        <taxon>Eukaryota</taxon>
        <taxon>Fungi</taxon>
        <taxon>Dikarya</taxon>
        <taxon>Ascomycota</taxon>
        <taxon>Pezizomycotina</taxon>
        <taxon>Dothideomycetes</taxon>
        <taxon>Pleosporomycetidae</taxon>
        <taxon>Venturiales</taxon>
        <taxon>Sympoventuriaceae</taxon>
        <taxon>Verruconis</taxon>
    </lineage>
</organism>
<evidence type="ECO:0000256" key="6">
    <source>
        <dbReference type="ARBA" id="ARBA00023163"/>
    </source>
</evidence>
<keyword evidence="4" id="KW-0805">Transcription regulation</keyword>
<feature type="region of interest" description="Disordered" evidence="8">
    <location>
        <begin position="1"/>
        <end position="31"/>
    </location>
</feature>
<keyword evidence="7" id="KW-0539">Nucleus</keyword>
<proteinExistence type="predicted"/>
<evidence type="ECO:0000256" key="3">
    <source>
        <dbReference type="ARBA" id="ARBA00022833"/>
    </source>
</evidence>
<dbReference type="GeneID" id="27311843"/>
<evidence type="ECO:0000256" key="1">
    <source>
        <dbReference type="ARBA" id="ARBA00004123"/>
    </source>
</evidence>
<dbReference type="CDD" id="cd00067">
    <property type="entry name" value="GAL4"/>
    <property type="match status" value="1"/>
</dbReference>
<dbReference type="VEuPathDB" id="FungiDB:PV09_03870"/>
<dbReference type="GO" id="GO:0008270">
    <property type="term" value="F:zinc ion binding"/>
    <property type="evidence" value="ECO:0007669"/>
    <property type="project" value="InterPro"/>
</dbReference>
<dbReference type="HOGENOM" id="CLU_007003_0_1_1"/>
<dbReference type="Gene3D" id="4.10.240.10">
    <property type="entry name" value="Zn(2)-C6 fungal-type DNA-binding domain"/>
    <property type="match status" value="1"/>
</dbReference>
<dbReference type="CDD" id="cd12148">
    <property type="entry name" value="fungal_TF_MHR"/>
    <property type="match status" value="1"/>
</dbReference>
<keyword evidence="6" id="KW-0804">Transcription</keyword>
<gene>
    <name evidence="10" type="ORF">PV09_03870</name>
</gene>
<dbReference type="OrthoDB" id="2162761at2759"/>
<keyword evidence="5" id="KW-0238">DNA-binding</keyword>
<evidence type="ECO:0000256" key="8">
    <source>
        <dbReference type="SAM" id="MobiDB-lite"/>
    </source>
</evidence>
<dbReference type="Pfam" id="PF00172">
    <property type="entry name" value="Zn_clus"/>
    <property type="match status" value="1"/>
</dbReference>
<dbReference type="RefSeq" id="XP_016215223.1">
    <property type="nucleotide sequence ID" value="XM_016357134.1"/>
</dbReference>
<feature type="compositionally biased region" description="Low complexity" evidence="8">
    <location>
        <begin position="664"/>
        <end position="679"/>
    </location>
</feature>
<dbReference type="SMART" id="SM00066">
    <property type="entry name" value="GAL4"/>
    <property type="match status" value="1"/>
</dbReference>
<keyword evidence="11" id="KW-1185">Reference proteome</keyword>
<keyword evidence="3" id="KW-0862">Zinc</keyword>
<dbReference type="InParanoid" id="A0A0D2B215"/>
<protein>
    <recommendedName>
        <fullName evidence="9">Zn(2)-C6 fungal-type domain-containing protein</fullName>
    </recommendedName>
</protein>
<dbReference type="GO" id="GO:0006351">
    <property type="term" value="P:DNA-templated transcription"/>
    <property type="evidence" value="ECO:0007669"/>
    <property type="project" value="InterPro"/>
</dbReference>
<evidence type="ECO:0000259" key="9">
    <source>
        <dbReference type="PROSITE" id="PS50048"/>
    </source>
</evidence>
<sequence>MASRLTSSRRPLQPKDPSVRPSSAPMPAAEPKGKRRCVTAACIPCRKRKSKCDAGLPNCSTCIAVYKTECSYDPGVAEIARQNDSSTGVKRDSAAVQEPNFAEQFVQLLISLPESEAFDALYQLRASGDVVATTELLRKKRIMSEGNEPQTIESEHMHVQGNATLEQKCRYGFTSGLGLVPGDDDYILTRTQEPPTSRLWTDVTTDGDLVYHLIKLYFTWSNHFYPIVSEEEFYTDFRTGRTKACSAILVNAMCSYGSVFTSNPSVRDESNHKWTAGNRFFERARHLLFEDETTPQLPTVQALQIMSMREACNGRVSSGFRYAGWALNMAIELGMHLEGWKSGAQEDGMRRRSFWAMFNCDTAWSICSGRVAMLPRAAIEIEKPKRTAHVTEWQLYDDEHRNAESKVLYSCCEDEMLYQQSSLTEILSELLVIYYAPRERLSSRKILDMYSRFQTWHKRLPSSMRLSEKSPPNVFMLHMWYWSCVNHLFRPIVRMKLVGSSIQPRQVCIDMAIEISKAMDLYRQHYPMDTVNLLWCHVLLTAGLTHVFDLPSRGQSKSTFTAANSRAIKDTAQCLRDFHTISSVHRFGVRGIQIICSLVEKYGLYLPEEVLKEMSPILCMRKDAQSTATPVISEPNQGQGAPKSAAADLVTAPTVALDPASNATPPTTQTITTNIPSPNLRQEGSSAVIPPSLHNDPQPRYKPSYQVQAMTSWPEPPFDQAPQFPTSLFFTPVDGTIGLPLYHNNPSQSHMDLHVMLGAVDWGEQLRQDGFELSDVWGNDPMAGANLNIIGRSHHMGDQLSAQAYRGPPQQGYAVGEVTFVNGAWP</sequence>
<dbReference type="PROSITE" id="PS00463">
    <property type="entry name" value="ZN2_CY6_FUNGAL_1"/>
    <property type="match status" value="1"/>
</dbReference>
<evidence type="ECO:0000313" key="10">
    <source>
        <dbReference type="EMBL" id="KIW05354.1"/>
    </source>
</evidence>
<evidence type="ECO:0000256" key="2">
    <source>
        <dbReference type="ARBA" id="ARBA00022723"/>
    </source>
</evidence>
<dbReference type="Proteomes" id="UP000053259">
    <property type="component" value="Unassembled WGS sequence"/>
</dbReference>
<feature type="domain" description="Zn(2)-C6 fungal-type" evidence="9">
    <location>
        <begin position="41"/>
        <end position="72"/>
    </location>
</feature>
<dbReference type="Pfam" id="PF04082">
    <property type="entry name" value="Fungal_trans"/>
    <property type="match status" value="1"/>
</dbReference>
<dbReference type="FunCoup" id="A0A0D2B215">
    <property type="interactions" value="201"/>
</dbReference>
<dbReference type="PROSITE" id="PS50048">
    <property type="entry name" value="ZN2_CY6_FUNGAL_2"/>
    <property type="match status" value="1"/>
</dbReference>
<dbReference type="InterPro" id="IPR007219">
    <property type="entry name" value="XnlR_reg_dom"/>
</dbReference>
<dbReference type="EMBL" id="KN847538">
    <property type="protein sequence ID" value="KIW05354.1"/>
    <property type="molecule type" value="Genomic_DNA"/>
</dbReference>
<evidence type="ECO:0000256" key="4">
    <source>
        <dbReference type="ARBA" id="ARBA00023015"/>
    </source>
</evidence>
<dbReference type="STRING" id="253628.A0A0D2B215"/>
<dbReference type="GO" id="GO:0003677">
    <property type="term" value="F:DNA binding"/>
    <property type="evidence" value="ECO:0007669"/>
    <property type="project" value="UniProtKB-KW"/>
</dbReference>
<dbReference type="GO" id="GO:0000981">
    <property type="term" value="F:DNA-binding transcription factor activity, RNA polymerase II-specific"/>
    <property type="evidence" value="ECO:0007669"/>
    <property type="project" value="InterPro"/>
</dbReference>
<dbReference type="SMART" id="SM00906">
    <property type="entry name" value="Fungal_trans"/>
    <property type="match status" value="1"/>
</dbReference>
<evidence type="ECO:0000313" key="11">
    <source>
        <dbReference type="Proteomes" id="UP000053259"/>
    </source>
</evidence>
<dbReference type="PANTHER" id="PTHR31313:SF81">
    <property type="entry name" value="TY1 ENHANCER ACTIVATOR"/>
    <property type="match status" value="1"/>
</dbReference>
<evidence type="ECO:0000256" key="7">
    <source>
        <dbReference type="ARBA" id="ARBA00023242"/>
    </source>
</evidence>
<dbReference type="AlphaFoldDB" id="A0A0D2B215"/>
<comment type="subcellular location">
    <subcellularLocation>
        <location evidence="1">Nucleus</location>
    </subcellularLocation>
</comment>
<evidence type="ECO:0000256" key="5">
    <source>
        <dbReference type="ARBA" id="ARBA00023125"/>
    </source>
</evidence>
<dbReference type="InterPro" id="IPR036864">
    <property type="entry name" value="Zn2-C6_fun-type_DNA-bd_sf"/>
</dbReference>
<reference evidence="10 11" key="1">
    <citation type="submission" date="2015-01" db="EMBL/GenBank/DDBJ databases">
        <title>The Genome Sequence of Ochroconis gallopava CBS43764.</title>
        <authorList>
            <consortium name="The Broad Institute Genomics Platform"/>
            <person name="Cuomo C."/>
            <person name="de Hoog S."/>
            <person name="Gorbushina A."/>
            <person name="Stielow B."/>
            <person name="Teixiera M."/>
            <person name="Abouelleil A."/>
            <person name="Chapman S.B."/>
            <person name="Priest M."/>
            <person name="Young S.K."/>
            <person name="Wortman J."/>
            <person name="Nusbaum C."/>
            <person name="Birren B."/>
        </authorList>
    </citation>
    <scope>NUCLEOTIDE SEQUENCE [LARGE SCALE GENOMIC DNA]</scope>
    <source>
        <strain evidence="10 11">CBS 43764</strain>
    </source>
</reference>
<feature type="compositionally biased region" description="Polar residues" evidence="8">
    <location>
        <begin position="1"/>
        <end position="10"/>
    </location>
</feature>
<name>A0A0D2B215_9PEZI</name>
<dbReference type="InterPro" id="IPR051615">
    <property type="entry name" value="Transcr_Regulatory_Elem"/>
</dbReference>
<keyword evidence="2" id="KW-0479">Metal-binding</keyword>
<feature type="region of interest" description="Disordered" evidence="8">
    <location>
        <begin position="657"/>
        <end position="681"/>
    </location>
</feature>
<dbReference type="PANTHER" id="PTHR31313">
    <property type="entry name" value="TY1 ENHANCER ACTIVATOR"/>
    <property type="match status" value="1"/>
</dbReference>
<dbReference type="SUPFAM" id="SSF57701">
    <property type="entry name" value="Zn2/Cys6 DNA-binding domain"/>
    <property type="match status" value="1"/>
</dbReference>
<dbReference type="GO" id="GO:0005634">
    <property type="term" value="C:nucleus"/>
    <property type="evidence" value="ECO:0007669"/>
    <property type="project" value="UniProtKB-SubCell"/>
</dbReference>
<dbReference type="InterPro" id="IPR001138">
    <property type="entry name" value="Zn2Cys6_DnaBD"/>
</dbReference>
<accession>A0A0D2B215</accession>